<evidence type="ECO:0000313" key="2">
    <source>
        <dbReference type="EMBL" id="ORA20193.1"/>
    </source>
</evidence>
<dbReference type="Pfam" id="PF12728">
    <property type="entry name" value="HTH_17"/>
    <property type="match status" value="1"/>
</dbReference>
<keyword evidence="3" id="KW-1185">Reference proteome</keyword>
<dbReference type="SUPFAM" id="SSF46955">
    <property type="entry name" value="Putative DNA-binding domain"/>
    <property type="match status" value="1"/>
</dbReference>
<dbReference type="Proteomes" id="UP000192707">
    <property type="component" value="Unassembled WGS sequence"/>
</dbReference>
<dbReference type="Gene3D" id="1.10.1660.10">
    <property type="match status" value="1"/>
</dbReference>
<dbReference type="InterPro" id="IPR009061">
    <property type="entry name" value="DNA-bd_dom_put_sf"/>
</dbReference>
<organism evidence="2 3">
    <name type="scientific">Mycobacterium arosiense ATCC BAA-1401 = DSM 45069</name>
    <dbReference type="NCBI Taxonomy" id="1265311"/>
    <lineage>
        <taxon>Bacteria</taxon>
        <taxon>Bacillati</taxon>
        <taxon>Actinomycetota</taxon>
        <taxon>Actinomycetes</taxon>
        <taxon>Mycobacteriales</taxon>
        <taxon>Mycobacteriaceae</taxon>
        <taxon>Mycobacterium</taxon>
        <taxon>Mycobacterium avium complex (MAC)</taxon>
    </lineage>
</organism>
<protein>
    <recommendedName>
        <fullName evidence="1">Helix-turn-helix domain-containing protein</fullName>
    </recommendedName>
</protein>
<dbReference type="OrthoDB" id="4330189at2"/>
<dbReference type="AlphaFoldDB" id="A0A1W9ZR98"/>
<name>A0A1W9ZR98_MYCAI</name>
<accession>A0A1W9ZR98</accession>
<reference evidence="2 3" key="1">
    <citation type="submission" date="2016-12" db="EMBL/GenBank/DDBJ databases">
        <title>The new phylogeny of genus Mycobacterium.</title>
        <authorList>
            <person name="Tortoli E."/>
            <person name="Trovato A."/>
            <person name="Cirillo D.M."/>
        </authorList>
    </citation>
    <scope>NUCLEOTIDE SEQUENCE [LARGE SCALE GENOMIC DNA]</scope>
    <source>
        <strain evidence="2 3">DSM 45069</strain>
    </source>
</reference>
<evidence type="ECO:0000313" key="3">
    <source>
        <dbReference type="Proteomes" id="UP000192707"/>
    </source>
</evidence>
<proteinExistence type="predicted"/>
<sequence length="66" mass="7824">MDVLTTNEAAEMLGYSPWTLRQMRWENRGPLSYKRAGRVVYLKKDLETYLEYERRATTRGQALSDH</sequence>
<gene>
    <name evidence="2" type="ORF">BST14_02635</name>
</gene>
<dbReference type="EMBL" id="MVHG01000004">
    <property type="protein sequence ID" value="ORA20193.1"/>
    <property type="molecule type" value="Genomic_DNA"/>
</dbReference>
<evidence type="ECO:0000259" key="1">
    <source>
        <dbReference type="Pfam" id="PF12728"/>
    </source>
</evidence>
<comment type="caution">
    <text evidence="2">The sequence shown here is derived from an EMBL/GenBank/DDBJ whole genome shotgun (WGS) entry which is preliminary data.</text>
</comment>
<dbReference type="InterPro" id="IPR041657">
    <property type="entry name" value="HTH_17"/>
</dbReference>
<feature type="domain" description="Helix-turn-helix" evidence="1">
    <location>
        <begin position="3"/>
        <end position="51"/>
    </location>
</feature>